<accession>A0ABN8YE28</accession>
<organism evidence="1 2">
    <name type="scientific">Rangifer tarandus platyrhynchus</name>
    <name type="common">Svalbard reindeer</name>
    <dbReference type="NCBI Taxonomy" id="3082113"/>
    <lineage>
        <taxon>Eukaryota</taxon>
        <taxon>Metazoa</taxon>
        <taxon>Chordata</taxon>
        <taxon>Craniata</taxon>
        <taxon>Vertebrata</taxon>
        <taxon>Euteleostomi</taxon>
        <taxon>Mammalia</taxon>
        <taxon>Eutheria</taxon>
        <taxon>Laurasiatheria</taxon>
        <taxon>Artiodactyla</taxon>
        <taxon>Ruminantia</taxon>
        <taxon>Pecora</taxon>
        <taxon>Cervidae</taxon>
        <taxon>Odocoileinae</taxon>
        <taxon>Rangifer</taxon>
    </lineage>
</organism>
<proteinExistence type="predicted"/>
<dbReference type="Proteomes" id="UP001176941">
    <property type="component" value="Chromosome 19"/>
</dbReference>
<reference evidence="1" key="1">
    <citation type="submission" date="2023-04" db="EMBL/GenBank/DDBJ databases">
        <authorList>
            <consortium name="ELIXIR-Norway"/>
        </authorList>
    </citation>
    <scope>NUCLEOTIDE SEQUENCE [LARGE SCALE GENOMIC DNA]</scope>
</reference>
<name>A0ABN8YE28_RANTA</name>
<keyword evidence="2" id="KW-1185">Reference proteome</keyword>
<sequence length="101" mass="10891">MPTLSGGVSSCCRSPLAAVRALVSTLRVWLETRDSSTSSDPVDVKSSLCPPSFWTPSPLQSEDSAFSNNREEVVEFFTVCLNQDLCSPGLGRREARGDASH</sequence>
<evidence type="ECO:0000313" key="1">
    <source>
        <dbReference type="EMBL" id="CAI9159799.1"/>
    </source>
</evidence>
<evidence type="ECO:0000313" key="2">
    <source>
        <dbReference type="Proteomes" id="UP001176941"/>
    </source>
</evidence>
<gene>
    <name evidence="1" type="ORF">MRATA1EN1_LOCUS8761</name>
</gene>
<protein>
    <submittedName>
        <fullName evidence="1">Uncharacterized protein</fullName>
    </submittedName>
</protein>
<dbReference type="EMBL" id="OX459955">
    <property type="protein sequence ID" value="CAI9159799.1"/>
    <property type="molecule type" value="Genomic_DNA"/>
</dbReference>